<sequence length="91" mass="10092">MPPLCSWSGPWRACCCSTNASYRQELSAGRFSALMALVATGICPLFLPTGLRGEKNACHAIIDRESGLVIDWAIHGRARENLDFRIEVWPE</sequence>
<accession>A0AAV4J182</accession>
<comment type="caution">
    <text evidence="1">The sequence shown here is derived from an EMBL/GenBank/DDBJ whole genome shotgun (WGS) entry which is preliminary data.</text>
</comment>
<keyword evidence="2" id="KW-1185">Reference proteome</keyword>
<dbReference type="EMBL" id="BMAT01013602">
    <property type="protein sequence ID" value="GFS16066.1"/>
    <property type="molecule type" value="Genomic_DNA"/>
</dbReference>
<name>A0AAV4J182_9GAST</name>
<protein>
    <submittedName>
        <fullName evidence="1">Uncharacterized protein</fullName>
    </submittedName>
</protein>
<evidence type="ECO:0000313" key="1">
    <source>
        <dbReference type="EMBL" id="GFS16066.1"/>
    </source>
</evidence>
<gene>
    <name evidence="1" type="ORF">ElyMa_006785800</name>
</gene>
<organism evidence="1 2">
    <name type="scientific">Elysia marginata</name>
    <dbReference type="NCBI Taxonomy" id="1093978"/>
    <lineage>
        <taxon>Eukaryota</taxon>
        <taxon>Metazoa</taxon>
        <taxon>Spiralia</taxon>
        <taxon>Lophotrochozoa</taxon>
        <taxon>Mollusca</taxon>
        <taxon>Gastropoda</taxon>
        <taxon>Heterobranchia</taxon>
        <taxon>Euthyneura</taxon>
        <taxon>Panpulmonata</taxon>
        <taxon>Sacoglossa</taxon>
        <taxon>Placobranchoidea</taxon>
        <taxon>Plakobranchidae</taxon>
        <taxon>Elysia</taxon>
    </lineage>
</organism>
<dbReference type="Proteomes" id="UP000762676">
    <property type="component" value="Unassembled WGS sequence"/>
</dbReference>
<dbReference type="AlphaFoldDB" id="A0AAV4J182"/>
<evidence type="ECO:0000313" key="2">
    <source>
        <dbReference type="Proteomes" id="UP000762676"/>
    </source>
</evidence>
<reference evidence="1 2" key="1">
    <citation type="journal article" date="2021" name="Elife">
        <title>Chloroplast acquisition without the gene transfer in kleptoplastic sea slugs, Plakobranchus ocellatus.</title>
        <authorList>
            <person name="Maeda T."/>
            <person name="Takahashi S."/>
            <person name="Yoshida T."/>
            <person name="Shimamura S."/>
            <person name="Takaki Y."/>
            <person name="Nagai Y."/>
            <person name="Toyoda A."/>
            <person name="Suzuki Y."/>
            <person name="Arimoto A."/>
            <person name="Ishii H."/>
            <person name="Satoh N."/>
            <person name="Nishiyama T."/>
            <person name="Hasebe M."/>
            <person name="Maruyama T."/>
            <person name="Minagawa J."/>
            <person name="Obokata J."/>
            <person name="Shigenobu S."/>
        </authorList>
    </citation>
    <scope>NUCLEOTIDE SEQUENCE [LARGE SCALE GENOMIC DNA]</scope>
</reference>
<proteinExistence type="predicted"/>